<reference evidence="2" key="1">
    <citation type="submission" date="2012-08" db="EMBL/GenBank/DDBJ databases">
        <title>Comparative genomics of metastatic and non-metastatic Leishmania guyanensis provides insights into polygenic factors involved in Leishmania RNA virus infection.</title>
        <authorList>
            <person name="Smith D."/>
            <person name="Hertz-Fowler C."/>
            <person name="Martin R."/>
            <person name="Dickens N."/>
            <person name="Fasel N."/>
            <person name="Falquet L."/>
            <person name="Beverley S."/>
            <person name="Zangger H."/>
            <person name="Calderon-Copete S."/>
            <person name="Mottram J."/>
            <person name="Xenarios I."/>
        </authorList>
    </citation>
    <scope>NUCLEOTIDE SEQUENCE</scope>
    <source>
        <strain evidence="2">MHOM/BR/75/M4147/SSU:IR2SAT-LUC</strain>
    </source>
</reference>
<evidence type="ECO:0000313" key="2">
    <source>
        <dbReference type="EMBL" id="CCM13571.1"/>
    </source>
</evidence>
<sequence length="286" mass="33067">MYKEQLIAFYKRYNPACLESVDEILDIFKGREEELFHVLEEKYVAQEKFATTRSNTGTSVTPTALPVYSVDDFGDVELDKVPRNGSFSLYVLCERLSEALKAKRDEVSQLMTRLQSVEGQLKECSRIRTAAPVSELSERRDFERTSVNCELAEKLRSCENKSTSLGVKNRELRREVVVLQAENEALRRQRKIDEDTLVDLQKLVDECKQKEHCLLEKIAARELATGTLLREDEFLEIIRSSQQQLRAFYEDKISTMQDEMDRFYSHASACIREKNAIIDTLKSESI</sequence>
<keyword evidence="1" id="KW-0175">Coiled coil</keyword>
<accession>A0A1E1IR02</accession>
<organism evidence="2">
    <name type="scientific">Leishmania guyanensis</name>
    <dbReference type="NCBI Taxonomy" id="5670"/>
    <lineage>
        <taxon>Eukaryota</taxon>
        <taxon>Discoba</taxon>
        <taxon>Euglenozoa</taxon>
        <taxon>Kinetoplastea</taxon>
        <taxon>Metakinetoplastina</taxon>
        <taxon>Trypanosomatida</taxon>
        <taxon>Trypanosomatidae</taxon>
        <taxon>Leishmaniinae</taxon>
        <taxon>Leishmania</taxon>
        <taxon>Leishmania guyanensis species complex</taxon>
    </lineage>
</organism>
<gene>
    <name evidence="2" type="primary">LgM4147LRVhigh.11.00360.00010</name>
    <name evidence="2" type="ORF">BN36_1110850</name>
</gene>
<protein>
    <submittedName>
        <fullName evidence="2">Uncharacterized protein</fullName>
    </submittedName>
</protein>
<evidence type="ECO:0000256" key="1">
    <source>
        <dbReference type="SAM" id="Coils"/>
    </source>
</evidence>
<dbReference type="AlphaFoldDB" id="A0A1E1IR02"/>
<dbReference type="EMBL" id="CALQ01000307">
    <property type="protein sequence ID" value="CCM13571.1"/>
    <property type="molecule type" value="Genomic_DNA"/>
</dbReference>
<feature type="coiled-coil region" evidence="1">
    <location>
        <begin position="169"/>
        <end position="203"/>
    </location>
</feature>
<name>A0A1E1IR02_LEIGU</name>
<feature type="coiled-coil region" evidence="1">
    <location>
        <begin position="93"/>
        <end position="120"/>
    </location>
</feature>
<proteinExistence type="predicted"/>